<comment type="caution">
    <text evidence="1">The sequence shown here is derived from an EMBL/GenBank/DDBJ whole genome shotgun (WGS) entry which is preliminary data.</text>
</comment>
<dbReference type="GO" id="GO:0030420">
    <property type="term" value="P:establishment of competence for transformation"/>
    <property type="evidence" value="ECO:0007669"/>
    <property type="project" value="InterPro"/>
</dbReference>
<dbReference type="Pfam" id="PF06338">
    <property type="entry name" value="ComK"/>
    <property type="match status" value="1"/>
</dbReference>
<evidence type="ECO:0000313" key="1">
    <source>
        <dbReference type="EMBL" id="HIQ64349.1"/>
    </source>
</evidence>
<protein>
    <submittedName>
        <fullName evidence="1">Competence protein ComK</fullName>
    </submittedName>
</protein>
<dbReference type="AlphaFoldDB" id="A0A9D0YYC5"/>
<proteinExistence type="predicted"/>
<evidence type="ECO:0000313" key="2">
    <source>
        <dbReference type="Proteomes" id="UP000886725"/>
    </source>
</evidence>
<reference evidence="1" key="1">
    <citation type="submission" date="2020-10" db="EMBL/GenBank/DDBJ databases">
        <authorList>
            <person name="Gilroy R."/>
        </authorList>
    </citation>
    <scope>NUCLEOTIDE SEQUENCE</scope>
    <source>
        <strain evidence="1">CHK165-10780</strain>
    </source>
</reference>
<accession>A0A9D0YYC5</accession>
<gene>
    <name evidence="1" type="ORF">IAC85_01265</name>
</gene>
<sequence>MNNYEINEETMAVISTAKGKTKIIEEHHEYQINCDAYEVMDESCKYFGSSYTGRVSGAKKMLGYEYKVPIIVEESKQMIFFPTISPQAEGCCWISLKHFQSLQETAGKTQIQFKNGYRLPSSISKASLDNQVLRSTRLESVLNSRKKA</sequence>
<dbReference type="InterPro" id="IPR010461">
    <property type="entry name" value="ComK"/>
</dbReference>
<organism evidence="1 2">
    <name type="scientific">Candidatus Faecenecus gallistercoris</name>
    <dbReference type="NCBI Taxonomy" id="2840793"/>
    <lineage>
        <taxon>Bacteria</taxon>
        <taxon>Bacillati</taxon>
        <taxon>Bacillota</taxon>
        <taxon>Bacillota incertae sedis</taxon>
        <taxon>Candidatus Faecenecus</taxon>
    </lineage>
</organism>
<name>A0A9D0YYC5_9FIRM</name>
<dbReference type="EMBL" id="DVFU01000025">
    <property type="protein sequence ID" value="HIQ64349.1"/>
    <property type="molecule type" value="Genomic_DNA"/>
</dbReference>
<dbReference type="Proteomes" id="UP000886725">
    <property type="component" value="Unassembled WGS sequence"/>
</dbReference>
<reference evidence="1" key="2">
    <citation type="journal article" date="2021" name="PeerJ">
        <title>Extensive microbial diversity within the chicken gut microbiome revealed by metagenomics and culture.</title>
        <authorList>
            <person name="Gilroy R."/>
            <person name="Ravi A."/>
            <person name="Getino M."/>
            <person name="Pursley I."/>
            <person name="Horton D.L."/>
            <person name="Alikhan N.F."/>
            <person name="Baker D."/>
            <person name="Gharbi K."/>
            <person name="Hall N."/>
            <person name="Watson M."/>
            <person name="Adriaenssens E.M."/>
            <person name="Foster-Nyarko E."/>
            <person name="Jarju S."/>
            <person name="Secka A."/>
            <person name="Antonio M."/>
            <person name="Oren A."/>
            <person name="Chaudhuri R.R."/>
            <person name="La Ragione R."/>
            <person name="Hildebrand F."/>
            <person name="Pallen M.J."/>
        </authorList>
    </citation>
    <scope>NUCLEOTIDE SEQUENCE</scope>
    <source>
        <strain evidence="1">CHK165-10780</strain>
    </source>
</reference>